<protein>
    <recommendedName>
        <fullName evidence="4">Elongation factor Ts, mitochondrial</fullName>
        <shortName evidence="4">EF-Ts</shortName>
        <shortName evidence="4">EF-TsMt</shortName>
    </recommendedName>
</protein>
<evidence type="ECO:0000256" key="5">
    <source>
        <dbReference type="RuleBase" id="RU000642"/>
    </source>
</evidence>
<dbReference type="NCBIfam" id="TIGR00116">
    <property type="entry name" value="tsf"/>
    <property type="match status" value="1"/>
</dbReference>
<dbReference type="PANTHER" id="PTHR11741">
    <property type="entry name" value="ELONGATION FACTOR TS"/>
    <property type="match status" value="1"/>
</dbReference>
<dbReference type="Pfam" id="PF00889">
    <property type="entry name" value="EF_TS"/>
    <property type="match status" value="1"/>
</dbReference>
<feature type="region of interest" description="Disordered" evidence="6">
    <location>
        <begin position="243"/>
        <end position="292"/>
    </location>
</feature>
<evidence type="ECO:0000256" key="2">
    <source>
        <dbReference type="ARBA" id="ARBA00022768"/>
    </source>
</evidence>
<accession>A0ABM1ERN6</accession>
<dbReference type="Proteomes" id="UP000695022">
    <property type="component" value="Unplaced"/>
</dbReference>
<keyword evidence="8" id="KW-1185">Reference proteome</keyword>
<dbReference type="SUPFAM" id="SSF54713">
    <property type="entry name" value="Elongation factor Ts (EF-Ts), dimerisation domain"/>
    <property type="match status" value="1"/>
</dbReference>
<comment type="similarity">
    <text evidence="1 4 5">Belongs to the EF-Ts family.</text>
</comment>
<evidence type="ECO:0000313" key="8">
    <source>
        <dbReference type="Proteomes" id="UP000695022"/>
    </source>
</evidence>
<dbReference type="CDD" id="cd14275">
    <property type="entry name" value="UBA_EF-Ts"/>
    <property type="match status" value="1"/>
</dbReference>
<keyword evidence="2 4" id="KW-0251">Elongation factor</keyword>
<evidence type="ECO:0000256" key="3">
    <source>
        <dbReference type="ARBA" id="ARBA00022917"/>
    </source>
</evidence>
<dbReference type="InterPro" id="IPR036402">
    <property type="entry name" value="EF-Ts_dimer_sf"/>
</dbReference>
<keyword evidence="3 4" id="KW-0648">Protein biosynthesis</keyword>
<evidence type="ECO:0000259" key="7">
    <source>
        <dbReference type="Pfam" id="PF00889"/>
    </source>
</evidence>
<evidence type="ECO:0000256" key="6">
    <source>
        <dbReference type="SAM" id="MobiDB-lite"/>
    </source>
</evidence>
<dbReference type="InterPro" id="IPR009060">
    <property type="entry name" value="UBA-like_sf"/>
</dbReference>
<dbReference type="InterPro" id="IPR018101">
    <property type="entry name" value="Transl_elong_Ts_CS"/>
</dbReference>
<comment type="function">
    <text evidence="4 5">Associates with the EF-Tu.GDP complex and induces the exchange of GDP to GTP. It remains bound to the aminoacyl-tRNA.EF-Tu.GTP complex up to the GTP hydrolysis stage on the ribosome.</text>
</comment>
<dbReference type="PROSITE" id="PS01127">
    <property type="entry name" value="EF_TS_2"/>
    <property type="match status" value="1"/>
</dbReference>
<dbReference type="SUPFAM" id="SSF46934">
    <property type="entry name" value="UBA-like"/>
    <property type="match status" value="1"/>
</dbReference>
<organism evidence="8 10">
    <name type="scientific">Priapulus caudatus</name>
    <name type="common">Priapulid worm</name>
    <dbReference type="NCBI Taxonomy" id="37621"/>
    <lineage>
        <taxon>Eukaryota</taxon>
        <taxon>Metazoa</taxon>
        <taxon>Ecdysozoa</taxon>
        <taxon>Scalidophora</taxon>
        <taxon>Priapulida</taxon>
        <taxon>Priapulimorpha</taxon>
        <taxon>Priapulimorphida</taxon>
        <taxon>Priapulidae</taxon>
        <taxon>Priapulus</taxon>
    </lineage>
</organism>
<evidence type="ECO:0000256" key="4">
    <source>
        <dbReference type="HAMAP-Rule" id="MF_03135"/>
    </source>
</evidence>
<dbReference type="Gene3D" id="3.30.479.20">
    <property type="entry name" value="Elongation factor Ts, dimerisation domain"/>
    <property type="match status" value="2"/>
</dbReference>
<keyword evidence="4" id="KW-0496">Mitochondrion</keyword>
<evidence type="ECO:0000313" key="9">
    <source>
        <dbReference type="RefSeq" id="XP_014674856.1"/>
    </source>
</evidence>
<evidence type="ECO:0000256" key="1">
    <source>
        <dbReference type="ARBA" id="ARBA00005532"/>
    </source>
</evidence>
<dbReference type="Pfam" id="PF25025">
    <property type="entry name" value="EF-Ts_N"/>
    <property type="match status" value="1"/>
</dbReference>
<comment type="subcellular location">
    <subcellularLocation>
        <location evidence="4">Mitochondrion</location>
    </subcellularLocation>
</comment>
<proteinExistence type="inferred from homology"/>
<reference evidence="9 10" key="1">
    <citation type="submission" date="2025-05" db="UniProtKB">
        <authorList>
            <consortium name="RefSeq"/>
        </authorList>
    </citation>
    <scope>IDENTIFICATION</scope>
</reference>
<dbReference type="InterPro" id="IPR001816">
    <property type="entry name" value="Transl_elong_EFTs/EF1B"/>
</dbReference>
<feature type="domain" description="Translation elongation factor EFTs/EF1B dimerisation" evidence="7">
    <location>
        <begin position="98"/>
        <end position="342"/>
    </location>
</feature>
<sequence length="348" mass="37854">MFRTGLLVTGARCKPVSLSLIYSYATSSHKTLLAKLRKKTGFPFINCKKALEKHDDFDAALAWLKKEAQKEGWSKATKLQGRTTRQGLVGIVLEKNLGVIVEVNCETDFVARNDKFRGLVASAAKSALKHCRWTPVNGPLVRVDMAADEIGALGWSEGGKTLRDAVALQIGALGENMSVRRAVCLRPSADVRLAAYLHPPGDRAASGECATGKFGAVVAYRGGDEDDAGRLAEQLCQHIVGMNPTSVGRDNEQDTAAAASPSTNGTQPVKVEKEVEGKVQAEGEPEEDEDGFARAQPFVGEDEEETRLWHQEFLIDPQLTVGEVLVQNNLEIVDFVRFECGESLEKED</sequence>
<dbReference type="GeneID" id="106814972"/>
<dbReference type="PANTHER" id="PTHR11741:SF0">
    <property type="entry name" value="ELONGATION FACTOR TS, MITOCHONDRIAL"/>
    <property type="match status" value="1"/>
</dbReference>
<dbReference type="RefSeq" id="XP_014674857.1">
    <property type="nucleotide sequence ID" value="XM_014819371.1"/>
</dbReference>
<evidence type="ECO:0000313" key="10">
    <source>
        <dbReference type="RefSeq" id="XP_014674857.1"/>
    </source>
</evidence>
<gene>
    <name evidence="9 10" type="primary">LOC106814972</name>
</gene>
<dbReference type="HAMAP" id="MF_00050">
    <property type="entry name" value="EF_Ts"/>
    <property type="match status" value="1"/>
</dbReference>
<dbReference type="InterPro" id="IPR014039">
    <property type="entry name" value="Transl_elong_EFTs/EF1B_dimer"/>
</dbReference>
<dbReference type="RefSeq" id="XP_014674856.1">
    <property type="nucleotide sequence ID" value="XM_014819370.1"/>
</dbReference>
<dbReference type="Gene3D" id="1.10.8.10">
    <property type="entry name" value="DNA helicase RuvA subunit, C-terminal domain"/>
    <property type="match status" value="1"/>
</dbReference>
<feature type="compositionally biased region" description="Basic and acidic residues" evidence="6">
    <location>
        <begin position="270"/>
        <end position="281"/>
    </location>
</feature>
<name>A0ABM1ERN6_PRICU</name>